<evidence type="ECO:0000256" key="8">
    <source>
        <dbReference type="HAMAP-Rule" id="MF_00235"/>
    </source>
</evidence>
<proteinExistence type="inferred from homology"/>
<dbReference type="EC" id="2.7.4.3" evidence="8 10"/>
<feature type="binding site" evidence="8">
    <location>
        <begin position="10"/>
        <end position="15"/>
    </location>
    <ligand>
        <name>ATP</name>
        <dbReference type="ChEBI" id="CHEBI:30616"/>
    </ligand>
</feature>
<keyword evidence="4 8" id="KW-0547">Nucleotide-binding</keyword>
<dbReference type="NCBIfam" id="NF011100">
    <property type="entry name" value="PRK14527.1"/>
    <property type="match status" value="1"/>
</dbReference>
<organism evidence="12 13">
    <name type="scientific">Acetivibrio mesophilus</name>
    <dbReference type="NCBI Taxonomy" id="2487273"/>
    <lineage>
        <taxon>Bacteria</taxon>
        <taxon>Bacillati</taxon>
        <taxon>Bacillota</taxon>
        <taxon>Clostridia</taxon>
        <taxon>Eubacteriales</taxon>
        <taxon>Oscillospiraceae</taxon>
        <taxon>Acetivibrio</taxon>
    </lineage>
</organism>
<dbReference type="NCBIfam" id="NF001379">
    <property type="entry name" value="PRK00279.1-1"/>
    <property type="match status" value="1"/>
</dbReference>
<feature type="binding site" evidence="8">
    <location>
        <position position="36"/>
    </location>
    <ligand>
        <name>AMP</name>
        <dbReference type="ChEBI" id="CHEBI:456215"/>
    </ligand>
</feature>
<feature type="binding site" evidence="8">
    <location>
        <position position="171"/>
    </location>
    <ligand>
        <name>AMP</name>
        <dbReference type="ChEBI" id="CHEBI:456215"/>
    </ligand>
</feature>
<dbReference type="NCBIfam" id="NF001380">
    <property type="entry name" value="PRK00279.1-2"/>
    <property type="match status" value="1"/>
</dbReference>
<keyword evidence="6 8" id="KW-0862">Zinc</keyword>
<feature type="region of interest" description="LID" evidence="8">
    <location>
        <begin position="126"/>
        <end position="163"/>
    </location>
</feature>
<evidence type="ECO:0000256" key="4">
    <source>
        <dbReference type="ARBA" id="ARBA00022741"/>
    </source>
</evidence>
<evidence type="ECO:0000256" key="7">
    <source>
        <dbReference type="ARBA" id="ARBA00022840"/>
    </source>
</evidence>
<feature type="binding site" evidence="8">
    <location>
        <position position="199"/>
    </location>
    <ligand>
        <name>ATP</name>
        <dbReference type="ChEBI" id="CHEBI:30616"/>
    </ligand>
</feature>
<dbReference type="PRINTS" id="PR00094">
    <property type="entry name" value="ADENYLTKNASE"/>
</dbReference>
<feature type="binding site" evidence="8">
    <location>
        <position position="153"/>
    </location>
    <ligand>
        <name>Zn(2+)</name>
        <dbReference type="ChEBI" id="CHEBI:29105"/>
        <note>structural</note>
    </ligand>
</feature>
<sequence length="217" mass="24411">MRLILLGAPGAGKGTQAVVISEKYSVPHISTGDMFRSNIKNGTELGKKAKEYIDKGLLVPDELTVDIVKDRIAQPDCKGGFILDGFPRTIYQAEKLDEILKDLAIELDYALNIHVPDEEIIKRMSGRRVCSKCGMSYHILYNQPKEKDLCDSCNSELIQREDDKEETVIQRLSTYHKQTEPLIEYYEKKGKLLLVHGQDSVDDTKKEVLNALSGAKL</sequence>
<dbReference type="GO" id="GO:0044209">
    <property type="term" value="P:AMP salvage"/>
    <property type="evidence" value="ECO:0007669"/>
    <property type="project" value="UniProtKB-UniRule"/>
</dbReference>
<dbReference type="GO" id="GO:0005524">
    <property type="term" value="F:ATP binding"/>
    <property type="evidence" value="ECO:0007669"/>
    <property type="project" value="UniProtKB-UniRule"/>
</dbReference>
<comment type="subcellular location">
    <subcellularLocation>
        <location evidence="8 10">Cytoplasm</location>
    </subcellularLocation>
</comment>
<name>A0A4Q0I1Z5_9FIRM</name>
<feature type="binding site" evidence="8">
    <location>
        <position position="160"/>
    </location>
    <ligand>
        <name>AMP</name>
        <dbReference type="ChEBI" id="CHEBI:456215"/>
    </ligand>
</feature>
<keyword evidence="7 8" id="KW-0067">ATP-binding</keyword>
<keyword evidence="8" id="KW-0963">Cytoplasm</keyword>
<dbReference type="CDD" id="cd01428">
    <property type="entry name" value="ADK"/>
    <property type="match status" value="1"/>
</dbReference>
<comment type="pathway">
    <text evidence="8">Purine metabolism; AMP biosynthesis via salvage pathway; AMP from ADP: step 1/1.</text>
</comment>
<dbReference type="InterPro" id="IPR007862">
    <property type="entry name" value="Adenylate_kinase_lid-dom"/>
</dbReference>
<feature type="binding site" evidence="8">
    <location>
        <begin position="136"/>
        <end position="137"/>
    </location>
    <ligand>
        <name>ATP</name>
        <dbReference type="ChEBI" id="CHEBI:30616"/>
    </ligand>
</feature>
<evidence type="ECO:0000256" key="3">
    <source>
        <dbReference type="ARBA" id="ARBA00022727"/>
    </source>
</evidence>
<comment type="function">
    <text evidence="8">Catalyzes the reversible transfer of the terminal phosphate group between ATP and AMP. Plays an important role in cellular energy homeostasis and in adenine nucleotide metabolism.</text>
</comment>
<evidence type="ECO:0000256" key="6">
    <source>
        <dbReference type="ARBA" id="ARBA00022833"/>
    </source>
</evidence>
<feature type="binding site" evidence="8">
    <location>
        <begin position="57"/>
        <end position="59"/>
    </location>
    <ligand>
        <name>AMP</name>
        <dbReference type="ChEBI" id="CHEBI:456215"/>
    </ligand>
</feature>
<dbReference type="UniPathway" id="UPA00588">
    <property type="reaction ID" value="UER00649"/>
</dbReference>
<gene>
    <name evidence="8" type="primary">adk</name>
    <name evidence="12" type="ORF">EFD62_13180</name>
</gene>
<feature type="domain" description="Adenylate kinase active site lid" evidence="11">
    <location>
        <begin position="127"/>
        <end position="162"/>
    </location>
</feature>
<evidence type="ECO:0000256" key="2">
    <source>
        <dbReference type="ARBA" id="ARBA00022723"/>
    </source>
</evidence>
<dbReference type="NCBIfam" id="NF001381">
    <property type="entry name" value="PRK00279.1-3"/>
    <property type="match status" value="1"/>
</dbReference>
<comment type="domain">
    <text evidence="8">Consists of three domains, a large central CORE domain and two small peripheral domains, NMPbind and LID, which undergo movements during catalysis. The LID domain closes over the site of phosphoryl transfer upon ATP binding. Assembling and dissambling the active center during each catalytic cycle provides an effective means to prevent ATP hydrolysis. Some bacteria have evolved a zinc-coordinating structure that stabilizes the LID domain.</text>
</comment>
<dbReference type="FunFam" id="3.40.50.300:FF:000106">
    <property type="entry name" value="Adenylate kinase mitochondrial"/>
    <property type="match status" value="1"/>
</dbReference>
<dbReference type="Gene3D" id="3.40.50.300">
    <property type="entry name" value="P-loop containing nucleotide triphosphate hydrolases"/>
    <property type="match status" value="1"/>
</dbReference>
<dbReference type="GO" id="GO:0008270">
    <property type="term" value="F:zinc ion binding"/>
    <property type="evidence" value="ECO:0007669"/>
    <property type="project" value="UniProtKB-UniRule"/>
</dbReference>
<dbReference type="PROSITE" id="PS00113">
    <property type="entry name" value="ADENYLATE_KINASE"/>
    <property type="match status" value="1"/>
</dbReference>
<evidence type="ECO:0000256" key="10">
    <source>
        <dbReference type="RuleBase" id="RU003331"/>
    </source>
</evidence>
<comment type="subunit">
    <text evidence="8 10">Monomer.</text>
</comment>
<evidence type="ECO:0000259" key="11">
    <source>
        <dbReference type="Pfam" id="PF05191"/>
    </source>
</evidence>
<dbReference type="GO" id="GO:0005737">
    <property type="term" value="C:cytoplasm"/>
    <property type="evidence" value="ECO:0007669"/>
    <property type="project" value="UniProtKB-SubCell"/>
</dbReference>
<keyword evidence="2 8" id="KW-0479">Metal-binding</keyword>
<evidence type="ECO:0000256" key="1">
    <source>
        <dbReference type="ARBA" id="ARBA00022679"/>
    </source>
</evidence>
<dbReference type="Pfam" id="PF00406">
    <property type="entry name" value="ADK"/>
    <property type="match status" value="1"/>
</dbReference>
<keyword evidence="13" id="KW-1185">Reference proteome</keyword>
<reference evidence="13" key="1">
    <citation type="submission" date="2018-11" db="EMBL/GenBank/DDBJ databases">
        <title>Genome sequencing of a novel mesophilic and cellulolytic organism within the genus Hungateiclostridium.</title>
        <authorList>
            <person name="Rettenmaier R."/>
            <person name="Liebl W."/>
            <person name="Zverlov V."/>
        </authorList>
    </citation>
    <scope>NUCLEOTIDE SEQUENCE [LARGE SCALE GENOMIC DNA]</scope>
    <source>
        <strain evidence="13">N2K1</strain>
    </source>
</reference>
<feature type="binding site" evidence="8">
    <location>
        <position position="150"/>
    </location>
    <ligand>
        <name>Zn(2+)</name>
        <dbReference type="ChEBI" id="CHEBI:29105"/>
        <note>structural</note>
    </ligand>
</feature>
<dbReference type="InterPro" id="IPR033690">
    <property type="entry name" value="Adenylat_kinase_CS"/>
</dbReference>
<dbReference type="NCBIfam" id="TIGR01351">
    <property type="entry name" value="adk"/>
    <property type="match status" value="1"/>
</dbReference>
<dbReference type="GO" id="GO:0004017">
    <property type="term" value="F:AMP kinase activity"/>
    <property type="evidence" value="ECO:0007669"/>
    <property type="project" value="UniProtKB-UniRule"/>
</dbReference>
<evidence type="ECO:0000256" key="9">
    <source>
        <dbReference type="RuleBase" id="RU003330"/>
    </source>
</evidence>
<evidence type="ECO:0000256" key="5">
    <source>
        <dbReference type="ARBA" id="ARBA00022777"/>
    </source>
</evidence>
<protein>
    <recommendedName>
        <fullName evidence="8 10">Adenylate kinase</fullName>
        <shortName evidence="8">AK</shortName>
        <ecNumber evidence="8 10">2.7.4.3</ecNumber>
    </recommendedName>
    <alternativeName>
        <fullName evidence="8">ATP-AMP transphosphorylase</fullName>
    </alternativeName>
    <alternativeName>
        <fullName evidence="8">ATP:AMP phosphotransferase</fullName>
    </alternativeName>
    <alternativeName>
        <fullName evidence="8">Adenylate monophosphate kinase</fullName>
    </alternativeName>
</protein>
<dbReference type="InterPro" id="IPR000850">
    <property type="entry name" value="Adenylat/UMP-CMP_kin"/>
</dbReference>
<comment type="caution">
    <text evidence="12">The sequence shown here is derived from an EMBL/GenBank/DDBJ whole genome shotgun (WGS) entry which is preliminary data.</text>
</comment>
<feature type="binding site" evidence="8">
    <location>
        <begin position="85"/>
        <end position="88"/>
    </location>
    <ligand>
        <name>AMP</name>
        <dbReference type="ChEBI" id="CHEBI:456215"/>
    </ligand>
</feature>
<evidence type="ECO:0000313" key="13">
    <source>
        <dbReference type="Proteomes" id="UP000289166"/>
    </source>
</evidence>
<dbReference type="SUPFAM" id="SSF52540">
    <property type="entry name" value="P-loop containing nucleoside triphosphate hydrolases"/>
    <property type="match status" value="1"/>
</dbReference>
<accession>A0A4Q0I1Z5</accession>
<keyword evidence="3 8" id="KW-0545">Nucleotide biosynthesis</keyword>
<feature type="region of interest" description="NMP" evidence="8">
    <location>
        <begin position="30"/>
        <end position="59"/>
    </location>
</feature>
<dbReference type="Pfam" id="PF05191">
    <property type="entry name" value="ADK_lid"/>
    <property type="match status" value="1"/>
</dbReference>
<comment type="catalytic activity">
    <reaction evidence="8 10">
        <text>AMP + ATP = 2 ADP</text>
        <dbReference type="Rhea" id="RHEA:12973"/>
        <dbReference type="ChEBI" id="CHEBI:30616"/>
        <dbReference type="ChEBI" id="CHEBI:456215"/>
        <dbReference type="ChEBI" id="CHEBI:456216"/>
        <dbReference type="EC" id="2.7.4.3"/>
    </reaction>
</comment>
<dbReference type="HAMAP" id="MF_00235">
    <property type="entry name" value="Adenylate_kinase_Adk"/>
    <property type="match status" value="1"/>
</dbReference>
<keyword evidence="1 8" id="KW-0808">Transferase</keyword>
<feature type="binding site" evidence="8">
    <location>
        <position position="130"/>
    </location>
    <ligand>
        <name>Zn(2+)</name>
        <dbReference type="ChEBI" id="CHEBI:29105"/>
        <note>structural</note>
    </ligand>
</feature>
<dbReference type="InterPro" id="IPR006259">
    <property type="entry name" value="Adenyl_kin_sub"/>
</dbReference>
<dbReference type="RefSeq" id="WP_069194991.1">
    <property type="nucleotide sequence ID" value="NZ_RLII01000021.1"/>
</dbReference>
<keyword evidence="5 8" id="KW-0418">Kinase</keyword>
<feature type="binding site" evidence="8">
    <location>
        <position position="31"/>
    </location>
    <ligand>
        <name>AMP</name>
        <dbReference type="ChEBI" id="CHEBI:456215"/>
    </ligand>
</feature>
<feature type="binding site" evidence="8">
    <location>
        <position position="127"/>
    </location>
    <ligand>
        <name>ATP</name>
        <dbReference type="ChEBI" id="CHEBI:30616"/>
    </ligand>
</feature>
<dbReference type="AlphaFoldDB" id="A0A4Q0I1Z5"/>
<comment type="similarity">
    <text evidence="8 9">Belongs to the adenylate kinase family.</text>
</comment>
<feature type="binding site" evidence="8">
    <location>
        <position position="133"/>
    </location>
    <ligand>
        <name>Zn(2+)</name>
        <dbReference type="ChEBI" id="CHEBI:29105"/>
        <note>structural</note>
    </ligand>
</feature>
<feature type="binding site" evidence="8">
    <location>
        <position position="92"/>
    </location>
    <ligand>
        <name>AMP</name>
        <dbReference type="ChEBI" id="CHEBI:456215"/>
    </ligand>
</feature>
<dbReference type="InterPro" id="IPR027417">
    <property type="entry name" value="P-loop_NTPase"/>
</dbReference>
<dbReference type="OrthoDB" id="9805030at2"/>
<dbReference type="EMBL" id="RLII01000021">
    <property type="protein sequence ID" value="RXE58250.1"/>
    <property type="molecule type" value="Genomic_DNA"/>
</dbReference>
<dbReference type="Proteomes" id="UP000289166">
    <property type="component" value="Unassembled WGS sequence"/>
</dbReference>
<evidence type="ECO:0000313" key="12">
    <source>
        <dbReference type="EMBL" id="RXE58250.1"/>
    </source>
</evidence>
<dbReference type="PANTHER" id="PTHR23359">
    <property type="entry name" value="NUCLEOTIDE KINASE"/>
    <property type="match status" value="1"/>
</dbReference>